<evidence type="ECO:0000259" key="17">
    <source>
        <dbReference type="PROSITE" id="PS50089"/>
    </source>
</evidence>
<keyword evidence="8 15" id="KW-0808">Transferase</keyword>
<dbReference type="GO" id="GO:0072344">
    <property type="term" value="P:rescue of stalled ribosome"/>
    <property type="evidence" value="ECO:0007669"/>
    <property type="project" value="UniProtKB-UniRule"/>
</dbReference>
<feature type="compositionally biased region" description="Basic and acidic residues" evidence="16">
    <location>
        <begin position="1"/>
        <end position="10"/>
    </location>
</feature>
<dbReference type="FunFam" id="3.30.40.10:FF:000038">
    <property type="entry name" value="E3 ubiquitin-protein ligase listerin"/>
    <property type="match status" value="1"/>
</dbReference>
<dbReference type="PANTHER" id="PTHR12389">
    <property type="entry name" value="ZINC FINGER PROTEIN 294"/>
    <property type="match status" value="1"/>
</dbReference>
<evidence type="ECO:0000256" key="11">
    <source>
        <dbReference type="ARBA" id="ARBA00022771"/>
    </source>
</evidence>
<accession>A0A328D9A5</accession>
<evidence type="ECO:0000256" key="1">
    <source>
        <dbReference type="ARBA" id="ARBA00000900"/>
    </source>
</evidence>
<dbReference type="Pfam" id="PF13639">
    <property type="entry name" value="zf-RING_2"/>
    <property type="match status" value="1"/>
</dbReference>
<comment type="pathway">
    <text evidence="3 15">Protein modification; protein ubiquitination.</text>
</comment>
<dbReference type="GO" id="GO:0005829">
    <property type="term" value="C:cytosol"/>
    <property type="evidence" value="ECO:0007669"/>
    <property type="project" value="UniProtKB-SubCell"/>
</dbReference>
<evidence type="ECO:0000256" key="10">
    <source>
        <dbReference type="ARBA" id="ARBA00022737"/>
    </source>
</evidence>
<dbReference type="InterPro" id="IPR054476">
    <property type="entry name" value="Ltn1_N"/>
</dbReference>
<dbReference type="InterPro" id="IPR054478">
    <property type="entry name" value="LTN1_UBC"/>
</dbReference>
<evidence type="ECO:0000256" key="9">
    <source>
        <dbReference type="ARBA" id="ARBA00022723"/>
    </source>
</evidence>
<evidence type="ECO:0000256" key="6">
    <source>
        <dbReference type="ARBA" id="ARBA00017157"/>
    </source>
</evidence>
<proteinExistence type="inferred from homology"/>
<evidence type="ECO:0000256" key="5">
    <source>
        <dbReference type="ARBA" id="ARBA00012483"/>
    </source>
</evidence>
<dbReference type="InterPro" id="IPR001841">
    <property type="entry name" value="Znf_RING"/>
</dbReference>
<dbReference type="InterPro" id="IPR039804">
    <property type="entry name" value="RING-CH-C4HC3_LTN1"/>
</dbReference>
<dbReference type="InterPro" id="IPR011016">
    <property type="entry name" value="Znf_RING-CH"/>
</dbReference>
<dbReference type="GO" id="GO:0016567">
    <property type="term" value="P:protein ubiquitination"/>
    <property type="evidence" value="ECO:0007669"/>
    <property type="project" value="UniProtKB-UniPathway"/>
</dbReference>
<keyword evidence="12 15" id="KW-0833">Ubl conjugation pathway</keyword>
<dbReference type="SMART" id="SM00744">
    <property type="entry name" value="RINGv"/>
    <property type="match status" value="1"/>
</dbReference>
<dbReference type="Pfam" id="PF22958">
    <property type="entry name" value="Ltn1_1st"/>
    <property type="match status" value="1"/>
</dbReference>
<evidence type="ECO:0000256" key="16">
    <source>
        <dbReference type="SAM" id="MobiDB-lite"/>
    </source>
</evidence>
<dbReference type="GO" id="GO:0043023">
    <property type="term" value="F:ribosomal large subunit binding"/>
    <property type="evidence" value="ECO:0007669"/>
    <property type="project" value="TreeGrafter"/>
</dbReference>
<dbReference type="Gene3D" id="1.25.10.10">
    <property type="entry name" value="Leucine-rich Repeat Variant"/>
    <property type="match status" value="1"/>
</dbReference>
<evidence type="ECO:0000256" key="12">
    <source>
        <dbReference type="ARBA" id="ARBA00022786"/>
    </source>
</evidence>
<feature type="region of interest" description="Disordered" evidence="16">
    <location>
        <begin position="1"/>
        <end position="22"/>
    </location>
</feature>
<dbReference type="Proteomes" id="UP000249390">
    <property type="component" value="Unassembled WGS sequence"/>
</dbReference>
<name>A0A328D9A5_9ASTE</name>
<evidence type="ECO:0000313" key="18">
    <source>
        <dbReference type="EMBL" id="RAL42315.1"/>
    </source>
</evidence>
<evidence type="ECO:0000256" key="2">
    <source>
        <dbReference type="ARBA" id="ARBA00004514"/>
    </source>
</evidence>
<keyword evidence="10" id="KW-0677">Repeat</keyword>
<keyword evidence="11 14" id="KW-0863">Zinc-finger</keyword>
<evidence type="ECO:0000256" key="7">
    <source>
        <dbReference type="ARBA" id="ARBA00022490"/>
    </source>
</evidence>
<comment type="subunit">
    <text evidence="15">Component of the ribosome quality control complex (RQC).</text>
</comment>
<keyword evidence="7" id="KW-0963">Cytoplasm</keyword>
<dbReference type="SUPFAM" id="SSF57850">
    <property type="entry name" value="RING/U-box"/>
    <property type="match status" value="1"/>
</dbReference>
<dbReference type="InterPro" id="IPR039795">
    <property type="entry name" value="LTN1/Rkr1"/>
</dbReference>
<dbReference type="InterPro" id="IPR054477">
    <property type="entry name" value="LTN1_E3_ligase_6th"/>
</dbReference>
<dbReference type="InterPro" id="IPR011989">
    <property type="entry name" value="ARM-like"/>
</dbReference>
<keyword evidence="13 15" id="KW-0862">Zinc</keyword>
<reference evidence="18 19" key="1">
    <citation type="submission" date="2018-06" db="EMBL/GenBank/DDBJ databases">
        <title>The Genome of Cuscuta australis (Dodder) Provides Insight into the Evolution of Plant Parasitism.</title>
        <authorList>
            <person name="Liu H."/>
        </authorList>
    </citation>
    <scope>NUCLEOTIDE SEQUENCE [LARGE SCALE GENOMIC DNA]</scope>
    <source>
        <strain evidence="19">cv. Yunnan</strain>
        <tissue evidence="18">Vines</tissue>
    </source>
</reference>
<evidence type="ECO:0000313" key="19">
    <source>
        <dbReference type="Proteomes" id="UP000249390"/>
    </source>
</evidence>
<comment type="function">
    <text evidence="15">E3 ubiquitin-protein ligase. Component of the ribosome quality control complex (RQC), a ribosome-associated complex that mediates ubiquitination and extraction of incompletely synthesized nascent chains for proteasomal degradation.</text>
</comment>
<gene>
    <name evidence="18" type="ORF">DM860_012098</name>
</gene>
<comment type="similarity">
    <text evidence="4 15">Belongs to the LTN1 family.</text>
</comment>
<evidence type="ECO:0000256" key="14">
    <source>
        <dbReference type="PROSITE-ProRule" id="PRU00175"/>
    </source>
</evidence>
<dbReference type="SMART" id="SM00184">
    <property type="entry name" value="RING"/>
    <property type="match status" value="1"/>
</dbReference>
<sequence length="1870" mass="209886">MGRSKGDGARNKSRPSSSSLAASLLPQGAPAVGFGGFVGSSRVEPSLPTEEAPFTEIDSEWAQHLKRLARKDPTTKIKALASLSQLFKQKNLKEIVPIIPQWAFEVKKLLRDYNREVRRATHATMTNLFNVVGRELAPHLKSMMGPWWISQFDSAAEVSQAAKSSFQAAFPTQDKRLDALILCLSEIFMYIEENLELNPQSISGKMTALDELGEMHQQVIISSLFALATLLDVLVDMQYERPASEAELKRVSKARDMSISFAVKLFSTQKSFLEFLKSRSPAIRSAVYSVMRSFITNVPSVIEEANVKNLAPVILGAFKENEPSCHSLMWEMILMFSKRFPESWMNLNVQKNVLNHFWKFLKSGCFGSQQASYPALILFLDVVPPKAVAGQKFLLEFFQNLWAGRCFCNSTVDRQALFRAIGECFLWVFRNSSRYFDGAEAINSFHCSLTDQILIKLLWHYYLHSENSKDNNDSSSDASFKPGQLGLNGNSSAGYFQDLGNCIIEILSGINSLEHNMLMIFCAAFQESCLGIFQLPESSIKCVEQVKRVTEFLLLLDQQVVQKSETWPFSDLVGPTLVKCFPLIKEKEHDSQYSVRFMVAIVHIFGPHKIVEELSGSKLGEEDFLHAFSETFIPWCLQDHSSTGIRLDLLLALLDDRCFSEQWDIIIFHATNLEYLKNTVSNLDSDSISVLAMLLEKATERIQSIGHLQGSCAASWQHKLLDSTAIAVVREFPSFGAGSGRFVRAALGGMVGDGGASFLSMDVTVVVFKEVLRKLMIFMNGSSFAWVRDTYSLITIERAESDMGCKSSIDVHDMAHFACQVLGGVFLRLKHLTDEVWLISGILSAVYVIDWECSMATVFLDEFAEDIKENIEKRLLSCKSVNALRNKIDRQFLKSLGASTQKNLESILVNSVRSAVTKADNSDHGKITSMCCNWIDELLCLCQEESEEQMLFDNLLSQSDSWPQWVLPNFNIIERTTCLDKAEFSEALKFVSFIGKLISKLGFQRFFRGAAPSRSTEIADIELTTSLSHYSRAWLVAEILCTWSWAGGSALSSFLPSLIVYVKSESYCHEAGLLDSLVTILVDGALVHGGSCGLNLSTIGPVTLDEVDMIREPFLRALVSLLLTLFDENIWDKEKALFYFKLILTKLYIGETINANCLRIVPLIVDVLIRPLSIVFDTVDERMLSDSSQSSEIQEVMMVWLKQTLSFPPLNVWLTGEGMEDWFHLVMACYPIRGVEGEKSFSTERYVSSEEKMLLIELFRKQRLKKETAPSSVNKLPVVDILLSKIILVSIAYCWKEFAEEDWEFVIYHLRRWIELAVVTMEEVAENVNDAITHSSTPIDLQITLRMLEDTVSVKDPFTFKLARNALVGFSLFSEIIELQKKDGTENSSPLMDKWEIVLDRILEGILRLFFSTATAEAISSSYCSEASSIIASSRFHQSKFWGLVASNVVKSSSRAREKAVKSVEIWGLSKGPISSLFALLFSHKPLPSLQFAAYVVLSAEPVSYLAFVTENKGSFFNGDISNNQDCRSLEPVDEENSVHLREEISTMLEKCPRQVLEMDLLSGEQINILLAWSLLLSHLVSLPSSSPSREKIVQYIQDSSSSSILDCLFLHIPLEFCAPSVVKKKDLELPASISEAARAATRAITCGSAVFALESLWPVQPEKFACLAGATFGLMLQTLPAYVRAWFSDIRNRSTSSAVEFFTKSYCSPPLIAMELSQIKKEKYVDNFSVSVSKSANEIVATYTKDETGMDLVIRLPASYPLRCVDVDCTRSLGISEVKKRKWLMSMMSFVRNQNGALAEAIRIWKSNFDKEFEGVEECPICYSVIHTSNHSLPRLACKTCKHKFHSACLYKWFSTSHKSTCPLCQSPF</sequence>
<protein>
    <recommendedName>
        <fullName evidence="6 15">E3 ubiquitin-protein ligase listerin</fullName>
        <ecNumber evidence="5 15">2.3.2.27</ecNumber>
    </recommendedName>
    <alternativeName>
        <fullName evidence="15">RING-type E3 ubiquitin transferase listerin</fullName>
    </alternativeName>
</protein>
<dbReference type="PANTHER" id="PTHR12389:SF0">
    <property type="entry name" value="E3 UBIQUITIN-PROTEIN LIGASE LISTERIN"/>
    <property type="match status" value="1"/>
</dbReference>
<dbReference type="GO" id="GO:1990116">
    <property type="term" value="P:ribosome-associated ubiquitin-dependent protein catabolic process"/>
    <property type="evidence" value="ECO:0007669"/>
    <property type="project" value="UniProtKB-UniRule"/>
</dbReference>
<evidence type="ECO:0000256" key="13">
    <source>
        <dbReference type="ARBA" id="ARBA00022833"/>
    </source>
</evidence>
<dbReference type="GO" id="GO:0061630">
    <property type="term" value="F:ubiquitin protein ligase activity"/>
    <property type="evidence" value="ECO:0007669"/>
    <property type="project" value="UniProtKB-UniRule"/>
</dbReference>
<keyword evidence="9 15" id="KW-0479">Metal-binding</keyword>
<evidence type="ECO:0000256" key="3">
    <source>
        <dbReference type="ARBA" id="ARBA00004906"/>
    </source>
</evidence>
<dbReference type="SUPFAM" id="SSF48371">
    <property type="entry name" value="ARM repeat"/>
    <property type="match status" value="1"/>
</dbReference>
<dbReference type="Pfam" id="PF22999">
    <property type="entry name" value="LTN1_E3_ligase_6th"/>
    <property type="match status" value="1"/>
</dbReference>
<dbReference type="InterPro" id="IPR016024">
    <property type="entry name" value="ARM-type_fold"/>
</dbReference>
<comment type="caution">
    <text evidence="18">The sequence shown here is derived from an EMBL/GenBank/DDBJ whole genome shotgun (WGS) entry which is preliminary data.</text>
</comment>
<organism evidence="18 19">
    <name type="scientific">Cuscuta australis</name>
    <dbReference type="NCBI Taxonomy" id="267555"/>
    <lineage>
        <taxon>Eukaryota</taxon>
        <taxon>Viridiplantae</taxon>
        <taxon>Streptophyta</taxon>
        <taxon>Embryophyta</taxon>
        <taxon>Tracheophyta</taxon>
        <taxon>Spermatophyta</taxon>
        <taxon>Magnoliopsida</taxon>
        <taxon>eudicotyledons</taxon>
        <taxon>Gunneridae</taxon>
        <taxon>Pentapetalae</taxon>
        <taxon>asterids</taxon>
        <taxon>lamiids</taxon>
        <taxon>Solanales</taxon>
        <taxon>Convolvulaceae</taxon>
        <taxon>Cuscuteae</taxon>
        <taxon>Cuscuta</taxon>
        <taxon>Cuscuta subgen. Grammica</taxon>
        <taxon>Cuscuta sect. Cleistogrammica</taxon>
    </lineage>
</organism>
<dbReference type="InterPro" id="IPR013083">
    <property type="entry name" value="Znf_RING/FYVE/PHD"/>
</dbReference>
<dbReference type="PROSITE" id="PS50089">
    <property type="entry name" value="ZF_RING_2"/>
    <property type="match status" value="1"/>
</dbReference>
<dbReference type="Gene3D" id="3.30.40.10">
    <property type="entry name" value="Zinc/RING finger domain, C3HC4 (zinc finger)"/>
    <property type="match status" value="1"/>
</dbReference>
<dbReference type="Pfam" id="PF23009">
    <property type="entry name" value="UBC_like"/>
    <property type="match status" value="1"/>
</dbReference>
<dbReference type="CDD" id="cd16491">
    <property type="entry name" value="RING-CH-C4HC3_LTN1"/>
    <property type="match status" value="1"/>
</dbReference>
<evidence type="ECO:0000256" key="15">
    <source>
        <dbReference type="RuleBase" id="RU367090"/>
    </source>
</evidence>
<dbReference type="EMBL" id="NQVE01000175">
    <property type="protein sequence ID" value="RAL42315.1"/>
    <property type="molecule type" value="Genomic_DNA"/>
</dbReference>
<feature type="domain" description="RING-type" evidence="17">
    <location>
        <begin position="1820"/>
        <end position="1867"/>
    </location>
</feature>
<comment type="subcellular location">
    <subcellularLocation>
        <location evidence="2">Cytoplasm</location>
        <location evidence="2">Cytosol</location>
    </subcellularLocation>
</comment>
<evidence type="ECO:0000256" key="4">
    <source>
        <dbReference type="ARBA" id="ARBA00007997"/>
    </source>
</evidence>
<dbReference type="UniPathway" id="UPA00143"/>
<dbReference type="EC" id="2.3.2.27" evidence="5 15"/>
<evidence type="ECO:0000256" key="8">
    <source>
        <dbReference type="ARBA" id="ARBA00022679"/>
    </source>
</evidence>
<comment type="catalytic activity">
    <reaction evidence="1 15">
        <text>S-ubiquitinyl-[E2 ubiquitin-conjugating enzyme]-L-cysteine + [acceptor protein]-L-lysine = [E2 ubiquitin-conjugating enzyme]-L-cysteine + N(6)-ubiquitinyl-[acceptor protein]-L-lysine.</text>
        <dbReference type="EC" id="2.3.2.27"/>
    </reaction>
</comment>
<keyword evidence="19" id="KW-1185">Reference proteome</keyword>
<dbReference type="GO" id="GO:1990112">
    <property type="term" value="C:RQC complex"/>
    <property type="evidence" value="ECO:0007669"/>
    <property type="project" value="UniProtKB-UniRule"/>
</dbReference>
<dbReference type="GO" id="GO:0008270">
    <property type="term" value="F:zinc ion binding"/>
    <property type="evidence" value="ECO:0007669"/>
    <property type="project" value="UniProtKB-KW"/>
</dbReference>